<proteinExistence type="predicted"/>
<dbReference type="Gene3D" id="2.60.40.2190">
    <property type="match status" value="1"/>
</dbReference>
<dbReference type="RefSeq" id="WP_147845377.1">
    <property type="nucleotide sequence ID" value="NZ_VDUZ01000002.1"/>
</dbReference>
<evidence type="ECO:0000313" key="5">
    <source>
        <dbReference type="Proteomes" id="UP000321638"/>
    </source>
</evidence>
<protein>
    <submittedName>
        <fullName evidence="4">Hydrolase</fullName>
    </submittedName>
</protein>
<dbReference type="InterPro" id="IPR000073">
    <property type="entry name" value="AB_hydrolase_1"/>
</dbReference>
<dbReference type="Pfam" id="PF12697">
    <property type="entry name" value="Abhydrolase_6"/>
    <property type="match status" value="1"/>
</dbReference>
<evidence type="ECO:0000259" key="2">
    <source>
        <dbReference type="Pfam" id="PF12697"/>
    </source>
</evidence>
<accession>A0A5C8PUJ4</accession>
<evidence type="ECO:0000256" key="1">
    <source>
        <dbReference type="SAM" id="MobiDB-lite"/>
    </source>
</evidence>
<dbReference type="AlphaFoldDB" id="A0A5C8PUJ4"/>
<evidence type="ECO:0000313" key="4">
    <source>
        <dbReference type="EMBL" id="TXL82022.1"/>
    </source>
</evidence>
<dbReference type="SUPFAM" id="SSF53474">
    <property type="entry name" value="alpha/beta-Hydrolases"/>
    <property type="match status" value="1"/>
</dbReference>
<dbReference type="Pfam" id="PF18067">
    <property type="entry name" value="Lipase_C"/>
    <property type="match status" value="1"/>
</dbReference>
<feature type="domain" description="AFL C-terminal" evidence="3">
    <location>
        <begin position="281"/>
        <end position="374"/>
    </location>
</feature>
<name>A0A5C8PUJ4_9HYPH</name>
<dbReference type="Proteomes" id="UP000321638">
    <property type="component" value="Unassembled WGS sequence"/>
</dbReference>
<reference evidence="4 5" key="1">
    <citation type="submission" date="2019-06" db="EMBL/GenBank/DDBJ databases">
        <title>New taxonomy in bacterial strain CC-CFT640, isolated from vineyard.</title>
        <authorList>
            <person name="Lin S.-Y."/>
            <person name="Tsai C.-F."/>
            <person name="Young C.-C."/>
        </authorList>
    </citation>
    <scope>NUCLEOTIDE SEQUENCE [LARGE SCALE GENOMIC DNA]</scope>
    <source>
        <strain evidence="4 5">CC-CFT640</strain>
    </source>
</reference>
<comment type="caution">
    <text evidence="4">The sequence shown here is derived from an EMBL/GenBank/DDBJ whole genome shotgun (WGS) entry which is preliminary data.</text>
</comment>
<keyword evidence="5" id="KW-1185">Reference proteome</keyword>
<dbReference type="OrthoDB" id="7329829at2"/>
<organism evidence="4 5">
    <name type="scientific">Vineibacter terrae</name>
    <dbReference type="NCBI Taxonomy" id="2586908"/>
    <lineage>
        <taxon>Bacteria</taxon>
        <taxon>Pseudomonadati</taxon>
        <taxon>Pseudomonadota</taxon>
        <taxon>Alphaproteobacteria</taxon>
        <taxon>Hyphomicrobiales</taxon>
        <taxon>Vineibacter</taxon>
    </lineage>
</organism>
<dbReference type="EMBL" id="VDUZ01000002">
    <property type="protein sequence ID" value="TXL82022.1"/>
    <property type="molecule type" value="Genomic_DNA"/>
</dbReference>
<gene>
    <name evidence="4" type="ORF">FHP25_02865</name>
</gene>
<dbReference type="InterPro" id="IPR029058">
    <property type="entry name" value="AB_hydrolase_fold"/>
</dbReference>
<dbReference type="Gene3D" id="3.40.50.1820">
    <property type="entry name" value="alpha/beta hydrolase"/>
    <property type="match status" value="1"/>
</dbReference>
<feature type="region of interest" description="Disordered" evidence="1">
    <location>
        <begin position="87"/>
        <end position="106"/>
    </location>
</feature>
<dbReference type="GO" id="GO:0016787">
    <property type="term" value="F:hydrolase activity"/>
    <property type="evidence" value="ECO:0007669"/>
    <property type="project" value="UniProtKB-KW"/>
</dbReference>
<keyword evidence="4" id="KW-0378">Hydrolase</keyword>
<evidence type="ECO:0000259" key="3">
    <source>
        <dbReference type="Pfam" id="PF18067"/>
    </source>
</evidence>
<sequence>MAGADTPFRIGRRSVVAAGFAAAVAGTAQAQQRQQQRGAPPASQLPAVVFVHGNGDTAALWHTTIWRFESNGWPRNLLQAIDFSYPTARSDDSRPQPFRSSTSDQREELAAFVKKALAETRRRKVVLIGSSRGGNPIRNFLKNGGGAEVTSHAVLCGCTNHGVIISDTVLKGSEFNGAAPFLRQLNDGPTETVPGVAFLTLRSDKLDKYAQPDGQFIGMPGKPTGISYDAPALKGATNLVLPGLDHREIAFDKLAFQKTYEFIIGRPPTTLFIAPEREPVLNGRVTGVADEGVYTNLPVTGTTVEVWEVDGRTGERKTLGPVHRRTTGADGVWGPFKGRQDAYYEFVIAVSGSPITHIYRSPFLRSSDVIHLRPGVFGKDDDKAGAVVVMTRPRGYFGHGRDKFTLDGKVPSGINEGVPGTSTGKLLLPEGPARTVVAAFNLETIPTRTWPVKDNRLVLAEFHN</sequence>
<dbReference type="InterPro" id="IPR040664">
    <property type="entry name" value="AFL_C"/>
</dbReference>
<feature type="domain" description="AB hydrolase-1" evidence="2">
    <location>
        <begin position="48"/>
        <end position="198"/>
    </location>
</feature>